<feature type="chain" id="PRO_5046005373" evidence="1">
    <location>
        <begin position="20"/>
        <end position="150"/>
    </location>
</feature>
<keyword evidence="1" id="KW-0732">Signal</keyword>
<proteinExistence type="predicted"/>
<comment type="caution">
    <text evidence="2">The sequence shown here is derived from an EMBL/GenBank/DDBJ whole genome shotgun (WGS) entry which is preliminary data.</text>
</comment>
<organism evidence="2 3">
    <name type="scientific">Hyphobacterium vulgare</name>
    <dbReference type="NCBI Taxonomy" id="1736751"/>
    <lineage>
        <taxon>Bacteria</taxon>
        <taxon>Pseudomonadati</taxon>
        <taxon>Pseudomonadota</taxon>
        <taxon>Alphaproteobacteria</taxon>
        <taxon>Maricaulales</taxon>
        <taxon>Maricaulaceae</taxon>
        <taxon>Hyphobacterium</taxon>
    </lineage>
</organism>
<reference evidence="3" key="1">
    <citation type="journal article" date="2019" name="Int. J. Syst. Evol. Microbiol.">
        <title>The Global Catalogue of Microorganisms (GCM) 10K type strain sequencing project: providing services to taxonomists for standard genome sequencing and annotation.</title>
        <authorList>
            <consortium name="The Broad Institute Genomics Platform"/>
            <consortium name="The Broad Institute Genome Sequencing Center for Infectious Disease"/>
            <person name="Wu L."/>
            <person name="Ma J."/>
        </authorList>
    </citation>
    <scope>NUCLEOTIDE SEQUENCE [LARGE SCALE GENOMIC DNA]</scope>
    <source>
        <strain evidence="3">KCTC 52487</strain>
    </source>
</reference>
<name>A0ABV6ZZN4_9PROT</name>
<dbReference type="Gene3D" id="2.60.120.380">
    <property type="match status" value="1"/>
</dbReference>
<feature type="signal peptide" evidence="1">
    <location>
        <begin position="1"/>
        <end position="19"/>
    </location>
</feature>
<keyword evidence="3" id="KW-1185">Reference proteome</keyword>
<gene>
    <name evidence="2" type="ORF">ACFOOR_12100</name>
</gene>
<evidence type="ECO:0000256" key="1">
    <source>
        <dbReference type="SAM" id="SignalP"/>
    </source>
</evidence>
<evidence type="ECO:0000313" key="2">
    <source>
        <dbReference type="EMBL" id="MFC2926850.1"/>
    </source>
</evidence>
<protein>
    <submittedName>
        <fullName evidence="2">Peptidase S1</fullName>
    </submittedName>
</protein>
<dbReference type="RefSeq" id="WP_343165176.1">
    <property type="nucleotide sequence ID" value="NZ_JBHRSV010000026.1"/>
</dbReference>
<dbReference type="Proteomes" id="UP001595379">
    <property type="component" value="Unassembled WGS sequence"/>
</dbReference>
<accession>A0ABV6ZZN4</accession>
<evidence type="ECO:0000313" key="3">
    <source>
        <dbReference type="Proteomes" id="UP001595379"/>
    </source>
</evidence>
<dbReference type="EMBL" id="JBHRSV010000026">
    <property type="protein sequence ID" value="MFC2926850.1"/>
    <property type="molecule type" value="Genomic_DNA"/>
</dbReference>
<sequence>MIRLIVLLTGVAAMMSAYADAQPPRYGATYGQTTLEAGFEPNPFTVSLTAGGTLDASELGDGCTGLIAIAPDFRVDYRSDGSALTVAADSVFDTVLVVHGPDGNWHCDDDSAGGNDPRIVFDDPAEGEYAIWVGAKDGDARAVLQVSETR</sequence>